<dbReference type="CDD" id="cd03017">
    <property type="entry name" value="PRX_BCP"/>
    <property type="match status" value="1"/>
</dbReference>
<keyword evidence="4" id="KW-1015">Disulfide bond</keyword>
<accession>A0A6J6NDA6</accession>
<reference evidence="7" key="1">
    <citation type="submission" date="2020-05" db="EMBL/GenBank/DDBJ databases">
        <authorList>
            <person name="Chiriac C."/>
            <person name="Salcher M."/>
            <person name="Ghai R."/>
            <person name="Kavagutti S V."/>
        </authorList>
    </citation>
    <scope>NUCLEOTIDE SEQUENCE</scope>
</reference>
<dbReference type="SUPFAM" id="SSF52833">
    <property type="entry name" value="Thioredoxin-like"/>
    <property type="match status" value="1"/>
</dbReference>
<dbReference type="EMBL" id="CAEZXB010000033">
    <property type="protein sequence ID" value="CAB4684157.1"/>
    <property type="molecule type" value="Genomic_DNA"/>
</dbReference>
<evidence type="ECO:0000256" key="2">
    <source>
        <dbReference type="ARBA" id="ARBA00022862"/>
    </source>
</evidence>
<keyword evidence="3" id="KW-0560">Oxidoreductase</keyword>
<evidence type="ECO:0000256" key="5">
    <source>
        <dbReference type="ARBA" id="ARBA00023284"/>
    </source>
</evidence>
<sequence>MSSYESLPEVLPAPTDDGLADHLVGMELPDLTFLGTDGMRWSFAEFASPTTVIYVYPRSGVPGVPLPEGWDLIPGARGCTPESCGFRDHFGELQKLGADVYGLSSQDHAYQKELAERIELPFPILSDPHLEMKASLRLPTFTASGMELYCRLTLIIRNRKIVHTFYPIFPPDTHASDVVEWLTQNPA</sequence>
<dbReference type="PANTHER" id="PTHR42801:SF21">
    <property type="entry name" value="BCPB PROTEIN"/>
    <property type="match status" value="1"/>
</dbReference>
<dbReference type="GO" id="GO:0008379">
    <property type="term" value="F:thioredoxin peroxidase activity"/>
    <property type="evidence" value="ECO:0007669"/>
    <property type="project" value="TreeGrafter"/>
</dbReference>
<dbReference type="InterPro" id="IPR050924">
    <property type="entry name" value="Peroxiredoxin_BCP/PrxQ"/>
</dbReference>
<dbReference type="GO" id="GO:0045454">
    <property type="term" value="P:cell redox homeostasis"/>
    <property type="evidence" value="ECO:0007669"/>
    <property type="project" value="TreeGrafter"/>
</dbReference>
<dbReference type="InterPro" id="IPR013766">
    <property type="entry name" value="Thioredoxin_domain"/>
</dbReference>
<dbReference type="Pfam" id="PF08534">
    <property type="entry name" value="Redoxin"/>
    <property type="match status" value="1"/>
</dbReference>
<gene>
    <name evidence="7" type="ORF">UFOPK2342_01371</name>
</gene>
<proteinExistence type="predicted"/>
<feature type="domain" description="Thioredoxin" evidence="6">
    <location>
        <begin position="22"/>
        <end position="187"/>
    </location>
</feature>
<dbReference type="PROSITE" id="PS51352">
    <property type="entry name" value="THIOREDOXIN_2"/>
    <property type="match status" value="1"/>
</dbReference>
<dbReference type="GO" id="GO:0005737">
    <property type="term" value="C:cytoplasm"/>
    <property type="evidence" value="ECO:0007669"/>
    <property type="project" value="TreeGrafter"/>
</dbReference>
<dbReference type="Gene3D" id="3.40.30.10">
    <property type="entry name" value="Glutaredoxin"/>
    <property type="match status" value="1"/>
</dbReference>
<dbReference type="GO" id="GO:0034599">
    <property type="term" value="P:cellular response to oxidative stress"/>
    <property type="evidence" value="ECO:0007669"/>
    <property type="project" value="TreeGrafter"/>
</dbReference>
<evidence type="ECO:0000256" key="4">
    <source>
        <dbReference type="ARBA" id="ARBA00023157"/>
    </source>
</evidence>
<evidence type="ECO:0000256" key="3">
    <source>
        <dbReference type="ARBA" id="ARBA00023002"/>
    </source>
</evidence>
<organism evidence="7">
    <name type="scientific">freshwater metagenome</name>
    <dbReference type="NCBI Taxonomy" id="449393"/>
    <lineage>
        <taxon>unclassified sequences</taxon>
        <taxon>metagenomes</taxon>
        <taxon>ecological metagenomes</taxon>
    </lineage>
</organism>
<evidence type="ECO:0000256" key="1">
    <source>
        <dbReference type="ARBA" id="ARBA00022559"/>
    </source>
</evidence>
<protein>
    <submittedName>
        <fullName evidence="7">Unannotated protein</fullName>
    </submittedName>
</protein>
<evidence type="ECO:0000259" key="6">
    <source>
        <dbReference type="PROSITE" id="PS51352"/>
    </source>
</evidence>
<keyword evidence="1" id="KW-0575">Peroxidase</keyword>
<dbReference type="InterPro" id="IPR036249">
    <property type="entry name" value="Thioredoxin-like_sf"/>
</dbReference>
<dbReference type="InterPro" id="IPR013740">
    <property type="entry name" value="Redoxin"/>
</dbReference>
<dbReference type="PANTHER" id="PTHR42801">
    <property type="entry name" value="THIOREDOXIN-DEPENDENT PEROXIDE REDUCTASE"/>
    <property type="match status" value="1"/>
</dbReference>
<keyword evidence="5" id="KW-0676">Redox-active center</keyword>
<dbReference type="AlphaFoldDB" id="A0A6J6NDA6"/>
<evidence type="ECO:0000313" key="7">
    <source>
        <dbReference type="EMBL" id="CAB4684157.1"/>
    </source>
</evidence>
<name>A0A6J6NDA6_9ZZZZ</name>
<keyword evidence="2" id="KW-0049">Antioxidant</keyword>